<accession>A0A9P9WGE3</accession>
<dbReference type="AlphaFoldDB" id="A0A9P9WGE3"/>
<dbReference type="EMBL" id="JAFIMR010000028">
    <property type="protein sequence ID" value="KAI1861876.1"/>
    <property type="molecule type" value="Genomic_DNA"/>
</dbReference>
<dbReference type="GO" id="GO:0005576">
    <property type="term" value="C:extracellular region"/>
    <property type="evidence" value="ECO:0007669"/>
    <property type="project" value="InterPro"/>
</dbReference>
<gene>
    <name evidence="4" type="ORF">JX265_009379</name>
</gene>
<reference evidence="4" key="1">
    <citation type="submission" date="2021-03" db="EMBL/GenBank/DDBJ databases">
        <title>Revisited historic fungal species revealed as producer of novel bioactive compounds through whole genome sequencing and comparative genomics.</title>
        <authorList>
            <person name="Vignolle G.A."/>
            <person name="Hochenegger N."/>
            <person name="Mach R.L."/>
            <person name="Mach-Aigner A.R."/>
            <person name="Javad Rahimi M."/>
            <person name="Salim K.A."/>
            <person name="Chan C.M."/>
            <person name="Lim L.B.L."/>
            <person name="Cai F."/>
            <person name="Druzhinina I.S."/>
            <person name="U'Ren J.M."/>
            <person name="Derntl C."/>
        </authorList>
    </citation>
    <scope>NUCLEOTIDE SEQUENCE</scope>
    <source>
        <strain evidence="4">TUCIM 5799</strain>
    </source>
</reference>
<dbReference type="InterPro" id="IPR035971">
    <property type="entry name" value="CBD_sf"/>
</dbReference>
<evidence type="ECO:0000256" key="1">
    <source>
        <dbReference type="ARBA" id="ARBA00022729"/>
    </source>
</evidence>
<name>A0A9P9WGE3_9PEZI</name>
<organism evidence="4 5">
    <name type="scientific">Neoarthrinium moseri</name>
    <dbReference type="NCBI Taxonomy" id="1658444"/>
    <lineage>
        <taxon>Eukaryota</taxon>
        <taxon>Fungi</taxon>
        <taxon>Dikarya</taxon>
        <taxon>Ascomycota</taxon>
        <taxon>Pezizomycotina</taxon>
        <taxon>Sordariomycetes</taxon>
        <taxon>Xylariomycetidae</taxon>
        <taxon>Amphisphaeriales</taxon>
        <taxon>Apiosporaceae</taxon>
        <taxon>Neoarthrinium</taxon>
    </lineage>
</organism>
<sequence length="210" mass="22248">MARTSWLSLLFLCLIQWVDARKHHKVKPIITRSSVSSTTTTVPSAGPTSSSINDFCPDYFKTCDSGLILTYGPGCYPSGSPEPPYTEPPCPEATSTLDTAVSSTMEVSPTITPVPSTFTSSEIPSIPVPSQGGSGTVTITVTTTPPVAVVTSLVTEMVTVSVSQTVTASAPVATRVPRFGQCAGANYRGLTVCEAPYQCKYVTNWFSYCQ</sequence>
<evidence type="ECO:0000256" key="2">
    <source>
        <dbReference type="SAM" id="SignalP"/>
    </source>
</evidence>
<evidence type="ECO:0000313" key="4">
    <source>
        <dbReference type="EMBL" id="KAI1861876.1"/>
    </source>
</evidence>
<dbReference type="InterPro" id="IPR000254">
    <property type="entry name" value="CBD"/>
</dbReference>
<dbReference type="PROSITE" id="PS51164">
    <property type="entry name" value="CBM1_2"/>
    <property type="match status" value="1"/>
</dbReference>
<dbReference type="SMART" id="SM00236">
    <property type="entry name" value="fCBD"/>
    <property type="match status" value="1"/>
</dbReference>
<keyword evidence="1 2" id="KW-0732">Signal</keyword>
<keyword evidence="5" id="KW-1185">Reference proteome</keyword>
<dbReference type="Pfam" id="PF00734">
    <property type="entry name" value="CBM_1"/>
    <property type="match status" value="1"/>
</dbReference>
<feature type="signal peptide" evidence="2">
    <location>
        <begin position="1"/>
        <end position="20"/>
    </location>
</feature>
<evidence type="ECO:0000259" key="3">
    <source>
        <dbReference type="PROSITE" id="PS51164"/>
    </source>
</evidence>
<evidence type="ECO:0000313" key="5">
    <source>
        <dbReference type="Proteomes" id="UP000829685"/>
    </source>
</evidence>
<protein>
    <recommendedName>
        <fullName evidence="3">CBM1 domain-containing protein</fullName>
    </recommendedName>
</protein>
<comment type="caution">
    <text evidence="4">The sequence shown here is derived from an EMBL/GenBank/DDBJ whole genome shotgun (WGS) entry which is preliminary data.</text>
</comment>
<dbReference type="GO" id="GO:0030248">
    <property type="term" value="F:cellulose binding"/>
    <property type="evidence" value="ECO:0007669"/>
    <property type="project" value="InterPro"/>
</dbReference>
<dbReference type="Proteomes" id="UP000829685">
    <property type="component" value="Unassembled WGS sequence"/>
</dbReference>
<dbReference type="GO" id="GO:0005975">
    <property type="term" value="P:carbohydrate metabolic process"/>
    <property type="evidence" value="ECO:0007669"/>
    <property type="project" value="InterPro"/>
</dbReference>
<feature type="chain" id="PRO_5040458860" description="CBM1 domain-containing protein" evidence="2">
    <location>
        <begin position="21"/>
        <end position="210"/>
    </location>
</feature>
<feature type="domain" description="CBM1" evidence="3">
    <location>
        <begin position="174"/>
        <end position="210"/>
    </location>
</feature>
<dbReference type="SUPFAM" id="SSF57180">
    <property type="entry name" value="Cellulose-binding domain"/>
    <property type="match status" value="1"/>
</dbReference>
<proteinExistence type="predicted"/>